<dbReference type="RefSeq" id="WP_184152003.1">
    <property type="nucleotide sequence ID" value="NZ_JACHFM010000003.1"/>
</dbReference>
<protein>
    <submittedName>
        <fullName evidence="1">Uncharacterized protein</fullName>
    </submittedName>
</protein>
<evidence type="ECO:0000313" key="1">
    <source>
        <dbReference type="EMBL" id="MBB5223349.1"/>
    </source>
</evidence>
<accession>A0A840SJQ4</accession>
<dbReference type="Proteomes" id="UP000549457">
    <property type="component" value="Unassembled WGS sequence"/>
</dbReference>
<proteinExistence type="predicted"/>
<organism evidence="1 2">
    <name type="scientific">Amaricoccus macauensis</name>
    <dbReference type="NCBI Taxonomy" id="57001"/>
    <lineage>
        <taxon>Bacteria</taxon>
        <taxon>Pseudomonadati</taxon>
        <taxon>Pseudomonadota</taxon>
        <taxon>Alphaproteobacteria</taxon>
        <taxon>Rhodobacterales</taxon>
        <taxon>Paracoccaceae</taxon>
        <taxon>Amaricoccus</taxon>
    </lineage>
</organism>
<dbReference type="AlphaFoldDB" id="A0A840SJQ4"/>
<reference evidence="1 2" key="1">
    <citation type="submission" date="2020-08" db="EMBL/GenBank/DDBJ databases">
        <title>Genomic Encyclopedia of Type Strains, Phase IV (KMG-IV): sequencing the most valuable type-strain genomes for metagenomic binning, comparative biology and taxonomic classification.</title>
        <authorList>
            <person name="Goeker M."/>
        </authorList>
    </citation>
    <scope>NUCLEOTIDE SEQUENCE [LARGE SCALE GENOMIC DNA]</scope>
    <source>
        <strain evidence="1 2">DSM 101730</strain>
    </source>
</reference>
<comment type="caution">
    <text evidence="1">The sequence shown here is derived from an EMBL/GenBank/DDBJ whole genome shotgun (WGS) entry which is preliminary data.</text>
</comment>
<sequence length="442" mass="47654">MSAFAGCDAPLRGNPESWLPGTPFPVLDLPAPHPASDCPFYQAAWQTFLHVSQPGADGEPAFLSYPGIGELFDPAGEETDHLDLSVKVAEEDGTAVLPEIGSGVEQAGLGGLLIDGNGRPIYYAIHLNDRFAEFVRRNGLTTPAAVLGADPSLAFDEPGIIELKSAWRILAPGEDRSSYFWKRATVPHLVASDRGVVPDPSGLCETVDVALVALHVVFTMEGHPEFIWSTFEHVDREKRPDSAPEADANPEATDPGYVADASRSWLLYRAGATAAHSNLGALRTADELAAAFDEASQSFTRNGGATTPIYREYPASKMTTTTPDEDLELLNASVWSRFLPEDSGDMRQHYRLVGATWLDRPDRDFAAGREFVNAPGQSSDEGPVAGEDALSSLAMESFTQSTYHNCFSCHDTQLVVTADGGELEAKAINVSRVFSRFLSGHN</sequence>
<name>A0A840SJQ4_9RHOB</name>
<evidence type="ECO:0000313" key="2">
    <source>
        <dbReference type="Proteomes" id="UP000549457"/>
    </source>
</evidence>
<dbReference type="EMBL" id="JACHFM010000003">
    <property type="protein sequence ID" value="MBB5223349.1"/>
    <property type="molecule type" value="Genomic_DNA"/>
</dbReference>
<keyword evidence="2" id="KW-1185">Reference proteome</keyword>
<gene>
    <name evidence="1" type="ORF">HNP73_003296</name>
</gene>